<dbReference type="Proteomes" id="UP000186666">
    <property type="component" value="Unassembled WGS sequence"/>
</dbReference>
<name>A0ABY1KEL8_9BACL</name>
<evidence type="ECO:0000313" key="3">
    <source>
        <dbReference type="EMBL" id="SIR71838.1"/>
    </source>
</evidence>
<dbReference type="InterPro" id="IPR014820">
    <property type="entry name" value="PriCT_1"/>
</dbReference>
<dbReference type="EMBL" id="FTNK01000044">
    <property type="protein sequence ID" value="SIR71838.1"/>
    <property type="molecule type" value="Genomic_DNA"/>
</dbReference>
<evidence type="ECO:0000256" key="1">
    <source>
        <dbReference type="SAM" id="MobiDB-lite"/>
    </source>
</evidence>
<comment type="caution">
    <text evidence="3">The sequence shown here is derived from an EMBL/GenBank/DDBJ whole genome shotgun (WGS) entry which is preliminary data.</text>
</comment>
<accession>A0ABY1KEL8</accession>
<proteinExistence type="predicted"/>
<keyword evidence="4" id="KW-1185">Reference proteome</keyword>
<protein>
    <submittedName>
        <fullName evidence="3">Primase C terminal 1 (PriCT-1)</fullName>
    </submittedName>
</protein>
<reference evidence="3 4" key="1">
    <citation type="submission" date="2017-01" db="EMBL/GenBank/DDBJ databases">
        <authorList>
            <person name="Varghese N."/>
            <person name="Submissions S."/>
        </authorList>
    </citation>
    <scope>NUCLEOTIDE SEQUENCE [LARGE SCALE GENOMIC DNA]</scope>
    <source>
        <strain evidence="3 4">ATCC 23464</strain>
    </source>
</reference>
<feature type="region of interest" description="Disordered" evidence="1">
    <location>
        <begin position="394"/>
        <end position="416"/>
    </location>
</feature>
<gene>
    <name evidence="3" type="ORF">SAMN05421578_1441</name>
</gene>
<organism evidence="3 4">
    <name type="scientific">Paenibacillus macquariensis</name>
    <dbReference type="NCBI Taxonomy" id="948756"/>
    <lineage>
        <taxon>Bacteria</taxon>
        <taxon>Bacillati</taxon>
        <taxon>Bacillota</taxon>
        <taxon>Bacilli</taxon>
        <taxon>Bacillales</taxon>
        <taxon>Paenibacillaceae</taxon>
        <taxon>Paenibacillus</taxon>
    </lineage>
</organism>
<evidence type="ECO:0000259" key="2">
    <source>
        <dbReference type="SMART" id="SM00942"/>
    </source>
</evidence>
<evidence type="ECO:0000313" key="4">
    <source>
        <dbReference type="Proteomes" id="UP000186666"/>
    </source>
</evidence>
<feature type="domain" description="Primase C-terminal 1" evidence="2">
    <location>
        <begin position="220"/>
        <end position="284"/>
    </location>
</feature>
<dbReference type="RefSeq" id="WP_068591221.1">
    <property type="nucleotide sequence ID" value="NZ_FTNK01000044.1"/>
</dbReference>
<dbReference type="Pfam" id="PF08708">
    <property type="entry name" value="PriCT_1"/>
    <property type="match status" value="1"/>
</dbReference>
<sequence length="434" mass="49641">MELQKVVDNYFFDSLYDNDLKGVRFVRVSPQGEENYEKDVACSDKKKLLDLICDSRWFTPNVFNLSKCGRIKKNVQFITTFALEFDCYLPSPIDVLDKISEGGLMPPHFLVRSKTPGHWHVYWLIDPIAAYSNNVTHHIKISRLMAQLTGADIKGVGVERWFAVPKGDIYQYAHSDVNYTYQEFKDWYETNNDIVQYANTSSQRAKILKLDVFGHPAIQKLLKGSQVGQRDNSCFTLALLYYSQSWEIADALSELMRWNERNELPMKIKEIKKCLKSAYSGKYRGPSASYIEILTGIPFKMRIMREYKGEKTYQKLYDIEYRILQLIRKSITLSMSQSNIAKKIEAPLRSVKKAIKQLIDQKRIIATGGGAGKGNVATYSLENQKWKKVIENNKNHKNIGPKNHNPRGPEISESMKGANSFTSFSSYAPDGGCG</sequence>
<dbReference type="SMART" id="SM00942">
    <property type="entry name" value="PriCT_1"/>
    <property type="match status" value="1"/>
</dbReference>